<organism evidence="1 2">
    <name type="scientific">Anaplasma phagocytophilum str. NCH-1</name>
    <dbReference type="NCBI Taxonomy" id="1359161"/>
    <lineage>
        <taxon>Bacteria</taxon>
        <taxon>Pseudomonadati</taxon>
        <taxon>Pseudomonadota</taxon>
        <taxon>Alphaproteobacteria</taxon>
        <taxon>Rickettsiales</taxon>
        <taxon>Anaplasmataceae</taxon>
        <taxon>Anaplasma</taxon>
        <taxon>phagocytophilum group</taxon>
    </lineage>
</organism>
<reference evidence="1 2" key="1">
    <citation type="submission" date="2015-01" db="EMBL/GenBank/DDBJ databases">
        <title>Genome Sequencing of Rickettsiales.</title>
        <authorList>
            <person name="Daugherty S.C."/>
            <person name="Su Q."/>
            <person name="Abolude K."/>
            <person name="Beier-Sexton M."/>
            <person name="Carlyon J.A."/>
            <person name="Carter R."/>
            <person name="Day N.P."/>
            <person name="Dumler S.J."/>
            <person name="Dyachenko V."/>
            <person name="Godinez A."/>
            <person name="Kurtti T.J."/>
            <person name="Lichay M."/>
            <person name="Mullins K.E."/>
            <person name="Ott S."/>
            <person name="Pappas-Brown V."/>
            <person name="Paris D.H."/>
            <person name="Patel P."/>
            <person name="Richards A.L."/>
            <person name="Sadzewicz L."/>
            <person name="Sears K."/>
            <person name="Seidman D."/>
            <person name="Sengamalay N."/>
            <person name="Stenos J."/>
            <person name="Tallon L.J."/>
            <person name="Vincent G."/>
            <person name="Fraser C.M."/>
            <person name="Munderloh U."/>
            <person name="Dunning-Hotopp J.C."/>
        </authorList>
    </citation>
    <scope>NUCLEOTIDE SEQUENCE [LARGE SCALE GENOMIC DNA]</scope>
    <source>
        <strain evidence="1 2">NCH-1</strain>
    </source>
</reference>
<comment type="caution">
    <text evidence="1">The sequence shown here is derived from an EMBL/GenBank/DDBJ whole genome shotgun (WGS) entry which is preliminary data.</text>
</comment>
<proteinExistence type="predicted"/>
<accession>A0A0F3N512</accession>
<evidence type="ECO:0000313" key="1">
    <source>
        <dbReference type="EMBL" id="KJV63145.1"/>
    </source>
</evidence>
<gene>
    <name evidence="1" type="ORF">EPHNCH_1235</name>
</gene>
<protein>
    <submittedName>
        <fullName evidence="1">Uncharacterized protein</fullName>
    </submittedName>
</protein>
<dbReference type="Proteomes" id="UP000033754">
    <property type="component" value="Unassembled WGS sequence"/>
</dbReference>
<dbReference type="PATRIC" id="fig|1359161.3.peg.1408"/>
<dbReference type="EMBL" id="LANT01000008">
    <property type="protein sequence ID" value="KJV63145.1"/>
    <property type="molecule type" value="Genomic_DNA"/>
</dbReference>
<name>A0A0F3N512_ANAPH</name>
<sequence length="51" mass="5642">MRAKAHHTTTALIEHGLGQGRVVSNAFASLGYCHSETLTELLRKAVQRFYA</sequence>
<dbReference type="AlphaFoldDB" id="A0A0F3N512"/>
<evidence type="ECO:0000313" key="2">
    <source>
        <dbReference type="Proteomes" id="UP000033754"/>
    </source>
</evidence>